<dbReference type="InterPro" id="IPR016039">
    <property type="entry name" value="Thiolase-like"/>
</dbReference>
<evidence type="ECO:0000256" key="5">
    <source>
        <dbReference type="ARBA" id="ARBA00040529"/>
    </source>
</evidence>
<evidence type="ECO:0000256" key="3">
    <source>
        <dbReference type="ARBA" id="ARBA00022679"/>
    </source>
</evidence>
<evidence type="ECO:0000259" key="8">
    <source>
        <dbReference type="Pfam" id="PF02803"/>
    </source>
</evidence>
<dbReference type="Pfam" id="PF02803">
    <property type="entry name" value="Thiolase_C"/>
    <property type="match status" value="1"/>
</dbReference>
<dbReference type="EMBL" id="MVHC01000009">
    <property type="protein sequence ID" value="OQZ96657.1"/>
    <property type="molecule type" value="Genomic_DNA"/>
</dbReference>
<protein>
    <recommendedName>
        <fullName evidence="5">Probable acetyl-CoA acetyltransferase</fullName>
        <ecNumber evidence="2">2.3.1.9</ecNumber>
    </recommendedName>
</protein>
<keyword evidence="4 6" id="KW-0012">Acyltransferase</keyword>
<dbReference type="InterPro" id="IPR002155">
    <property type="entry name" value="Thiolase"/>
</dbReference>
<dbReference type="InterPro" id="IPR020617">
    <property type="entry name" value="Thiolase_C"/>
</dbReference>
<dbReference type="SUPFAM" id="SSF53901">
    <property type="entry name" value="Thiolase-like"/>
    <property type="match status" value="2"/>
</dbReference>
<dbReference type="NCBIfam" id="NF004853">
    <property type="entry name" value="PRK06205.1"/>
    <property type="match status" value="1"/>
</dbReference>
<evidence type="ECO:0000256" key="4">
    <source>
        <dbReference type="ARBA" id="ARBA00023315"/>
    </source>
</evidence>
<evidence type="ECO:0000256" key="1">
    <source>
        <dbReference type="ARBA" id="ARBA00010982"/>
    </source>
</evidence>
<gene>
    <name evidence="9" type="ORF">BST10_10940</name>
</gene>
<dbReference type="EC" id="2.3.1.9" evidence="2"/>
<feature type="domain" description="Thiolase C-terminal" evidence="8">
    <location>
        <begin position="284"/>
        <end position="409"/>
    </location>
</feature>
<organism evidence="9 10">
    <name type="scientific">Mycolicibacter algericus DSM 45454</name>
    <dbReference type="NCBI Taxonomy" id="723879"/>
    <lineage>
        <taxon>Bacteria</taxon>
        <taxon>Bacillati</taxon>
        <taxon>Actinomycetota</taxon>
        <taxon>Actinomycetes</taxon>
        <taxon>Mycobacteriales</taxon>
        <taxon>Mycobacteriaceae</taxon>
        <taxon>Mycolicibacter</taxon>
    </lineage>
</organism>
<evidence type="ECO:0000259" key="7">
    <source>
        <dbReference type="Pfam" id="PF00108"/>
    </source>
</evidence>
<keyword evidence="10" id="KW-1185">Reference proteome</keyword>
<dbReference type="PANTHER" id="PTHR18919:SF107">
    <property type="entry name" value="ACETYL-COA ACETYLTRANSFERASE, CYTOSOLIC"/>
    <property type="match status" value="1"/>
</dbReference>
<evidence type="ECO:0000313" key="9">
    <source>
        <dbReference type="EMBL" id="OQZ96657.1"/>
    </source>
</evidence>
<comment type="caution">
    <text evidence="9">The sequence shown here is derived from an EMBL/GenBank/DDBJ whole genome shotgun (WGS) entry which is preliminary data.</text>
</comment>
<dbReference type="CDD" id="cd00751">
    <property type="entry name" value="thiolase"/>
    <property type="match status" value="1"/>
</dbReference>
<accession>A0ABX3RR76</accession>
<dbReference type="RefSeq" id="WP_083037798.1">
    <property type="nucleotide sequence ID" value="NZ_JACKSG010000011.1"/>
</dbReference>
<dbReference type="NCBIfam" id="TIGR01930">
    <property type="entry name" value="AcCoA-C-Actrans"/>
    <property type="match status" value="1"/>
</dbReference>
<dbReference type="Gene3D" id="3.40.47.10">
    <property type="match status" value="2"/>
</dbReference>
<sequence length="412" mass="42742">MGAFTSGRPREAVICEPVRTPIGRYGGMFASLTAVELGVAALKGLLDRTGLPADAIDDVVLGHCYPNSEAPAIGRVVALDSGLPVTVPGMQVDRRCGSGLQAVLQACLQVSSGDCDVVIAGGAESMSNVAFYSTDMRWGGARGGVRIHDGLARGRTTAGGRDYPVPGGMLETAENLRREYGISRAEQDELAVSSHRRAVAAQRSGVLAEEIIGVTVRSRAGEEFIDTDEHPRSETSMESLAKLKPVLGKSDPDATVTAGNSSGQNDAASMCVVTTREKAEQLGLTPLVRLVSWGVAGVAPNVMGIGPVPATDVALGKAGLRLSDIDLIELNEAFAAQALAVMAAWEFGAADRERTNVHGSGISLGHPVGATGGRMLATLARELNRRGARYGLETMCIGGGQGLAAVFERVGP</sequence>
<dbReference type="Proteomes" id="UP000192693">
    <property type="component" value="Unassembled WGS sequence"/>
</dbReference>
<name>A0ABX3RR76_MYCAL</name>
<evidence type="ECO:0000256" key="2">
    <source>
        <dbReference type="ARBA" id="ARBA00012705"/>
    </source>
</evidence>
<dbReference type="PIRSF" id="PIRSF000429">
    <property type="entry name" value="Ac-CoA_Ac_transf"/>
    <property type="match status" value="1"/>
</dbReference>
<comment type="similarity">
    <text evidence="1 6">Belongs to the thiolase-like superfamily. Thiolase family.</text>
</comment>
<dbReference type="Pfam" id="PF00108">
    <property type="entry name" value="Thiolase_N"/>
    <property type="match status" value="1"/>
</dbReference>
<reference evidence="9 10" key="1">
    <citation type="submission" date="2016-12" db="EMBL/GenBank/DDBJ databases">
        <title>The new phylogeny of genus Mycobacterium.</title>
        <authorList>
            <person name="Tortoli E."/>
            <person name="Trovato A."/>
            <person name="Cirillo D.M."/>
        </authorList>
    </citation>
    <scope>NUCLEOTIDE SEQUENCE [LARGE SCALE GENOMIC DNA]</scope>
    <source>
        <strain evidence="9 10">DSM 45454</strain>
    </source>
</reference>
<dbReference type="PANTHER" id="PTHR18919">
    <property type="entry name" value="ACETYL-COA C-ACYLTRANSFERASE"/>
    <property type="match status" value="1"/>
</dbReference>
<feature type="domain" description="Thiolase N-terminal" evidence="7">
    <location>
        <begin position="13"/>
        <end position="276"/>
    </location>
</feature>
<keyword evidence="3 6" id="KW-0808">Transferase</keyword>
<proteinExistence type="inferred from homology"/>
<evidence type="ECO:0000313" key="10">
    <source>
        <dbReference type="Proteomes" id="UP000192693"/>
    </source>
</evidence>
<evidence type="ECO:0000256" key="6">
    <source>
        <dbReference type="RuleBase" id="RU003557"/>
    </source>
</evidence>
<dbReference type="InterPro" id="IPR020616">
    <property type="entry name" value="Thiolase_N"/>
</dbReference>